<comment type="subcellular location">
    <subcellularLocation>
        <location evidence="1">Membrane</location>
    </subcellularLocation>
</comment>
<proteinExistence type="predicted"/>
<dbReference type="Proteomes" id="UP000190285">
    <property type="component" value="Unassembled WGS sequence"/>
</dbReference>
<dbReference type="SUPFAM" id="SSF56601">
    <property type="entry name" value="beta-lactamase/transpeptidase-like"/>
    <property type="match status" value="1"/>
</dbReference>
<dbReference type="RefSeq" id="WP_079489897.1">
    <property type="nucleotide sequence ID" value="NZ_FUZT01000002.1"/>
</dbReference>
<dbReference type="OrthoDB" id="9797709at2"/>
<name>A0A1T5JBG5_9FIRM</name>
<feature type="domain" description="Beta-lactamase-related" evidence="3">
    <location>
        <begin position="10"/>
        <end position="322"/>
    </location>
</feature>
<dbReference type="GO" id="GO:0016020">
    <property type="term" value="C:membrane"/>
    <property type="evidence" value="ECO:0007669"/>
    <property type="project" value="UniProtKB-SubCell"/>
</dbReference>
<accession>A0A1T5JBG5</accession>
<evidence type="ECO:0000313" key="4">
    <source>
        <dbReference type="EMBL" id="SKC48598.1"/>
    </source>
</evidence>
<dbReference type="EMBL" id="FUZT01000002">
    <property type="protein sequence ID" value="SKC48598.1"/>
    <property type="molecule type" value="Genomic_DNA"/>
</dbReference>
<evidence type="ECO:0000313" key="5">
    <source>
        <dbReference type="Proteomes" id="UP000190285"/>
    </source>
</evidence>
<evidence type="ECO:0000256" key="2">
    <source>
        <dbReference type="ARBA" id="ARBA00023136"/>
    </source>
</evidence>
<sequence>MRLDSIMIEKIIEKHNNFSGVVFAMEKGKTVFESGFGYANKSELIANTIDTRFGIASGCKLFTSIAICQLVEKGIISFDTYLKDCVDIDFSNFNPNITVHHLLTHSSGIPDYFDEEIMNDFSELWKDRPMYNIRQPKDFLSMFQNRNMEFGPGEKFKYNNAGFIVLGLIVEKNTGMEFTEYVQKNIFEPCGMIHSGYFPLDQLPKGTAYGYIKDKLGNWKTNIYSLPIIGGPDGGAFTTAKNILELWKGIFDYRILSKKVTDKMLKPHIQVNGNFYYGYGMWIIKEGEDIFKYYIMGEDPGVSMMSSIYPKRDINVTVIGNTEFGTWDIAREIQDLIK</sequence>
<dbReference type="PANTHER" id="PTHR46825">
    <property type="entry name" value="D-ALANYL-D-ALANINE-CARBOXYPEPTIDASE/ENDOPEPTIDASE AMPH"/>
    <property type="match status" value="1"/>
</dbReference>
<dbReference type="Pfam" id="PF00144">
    <property type="entry name" value="Beta-lactamase"/>
    <property type="match status" value="1"/>
</dbReference>
<dbReference type="AlphaFoldDB" id="A0A1T5JBG5"/>
<keyword evidence="2" id="KW-0472">Membrane</keyword>
<evidence type="ECO:0000259" key="3">
    <source>
        <dbReference type="Pfam" id="PF00144"/>
    </source>
</evidence>
<dbReference type="InterPro" id="IPR012338">
    <property type="entry name" value="Beta-lactam/transpept-like"/>
</dbReference>
<dbReference type="InterPro" id="IPR050491">
    <property type="entry name" value="AmpC-like"/>
</dbReference>
<dbReference type="STRING" id="36842.SAMN02194393_01059"/>
<reference evidence="4 5" key="1">
    <citation type="submission" date="2017-02" db="EMBL/GenBank/DDBJ databases">
        <authorList>
            <person name="Peterson S.W."/>
        </authorList>
    </citation>
    <scope>NUCLEOTIDE SEQUENCE [LARGE SCALE GENOMIC DNA]</scope>
    <source>
        <strain evidence="4 5">M1</strain>
    </source>
</reference>
<keyword evidence="5" id="KW-1185">Reference proteome</keyword>
<evidence type="ECO:0000256" key="1">
    <source>
        <dbReference type="ARBA" id="ARBA00004370"/>
    </source>
</evidence>
<dbReference type="Gene3D" id="3.40.710.10">
    <property type="entry name" value="DD-peptidase/beta-lactamase superfamily"/>
    <property type="match status" value="1"/>
</dbReference>
<dbReference type="PANTHER" id="PTHR46825:SF11">
    <property type="entry name" value="PENICILLIN-BINDING PROTEIN 4"/>
    <property type="match status" value="1"/>
</dbReference>
<organism evidence="4 5">
    <name type="scientific">Maledivibacter halophilus</name>
    <dbReference type="NCBI Taxonomy" id="36842"/>
    <lineage>
        <taxon>Bacteria</taxon>
        <taxon>Bacillati</taxon>
        <taxon>Bacillota</taxon>
        <taxon>Clostridia</taxon>
        <taxon>Peptostreptococcales</taxon>
        <taxon>Caminicellaceae</taxon>
        <taxon>Maledivibacter</taxon>
    </lineage>
</organism>
<protein>
    <submittedName>
        <fullName evidence="4">CubicO group peptidase, beta-lactamase class C family</fullName>
    </submittedName>
</protein>
<gene>
    <name evidence="4" type="ORF">SAMN02194393_01059</name>
</gene>
<dbReference type="InterPro" id="IPR001466">
    <property type="entry name" value="Beta-lactam-related"/>
</dbReference>